<name>A0A5C3NSV9_9APHY</name>
<dbReference type="EMBL" id="ML212018">
    <property type="protein sequence ID" value="TFK79488.1"/>
    <property type="molecule type" value="Genomic_DNA"/>
</dbReference>
<gene>
    <name evidence="1" type="ORF">K466DRAFT_606112</name>
</gene>
<dbReference type="InParanoid" id="A0A5C3NSV9"/>
<evidence type="ECO:0000313" key="2">
    <source>
        <dbReference type="Proteomes" id="UP000308197"/>
    </source>
</evidence>
<organism evidence="1 2">
    <name type="scientific">Polyporus arcularius HHB13444</name>
    <dbReference type="NCBI Taxonomy" id="1314778"/>
    <lineage>
        <taxon>Eukaryota</taxon>
        <taxon>Fungi</taxon>
        <taxon>Dikarya</taxon>
        <taxon>Basidiomycota</taxon>
        <taxon>Agaricomycotina</taxon>
        <taxon>Agaricomycetes</taxon>
        <taxon>Polyporales</taxon>
        <taxon>Polyporaceae</taxon>
        <taxon>Polyporus</taxon>
    </lineage>
</organism>
<accession>A0A5C3NSV9</accession>
<proteinExistence type="predicted"/>
<keyword evidence="2" id="KW-1185">Reference proteome</keyword>
<evidence type="ECO:0000313" key="1">
    <source>
        <dbReference type="EMBL" id="TFK79488.1"/>
    </source>
</evidence>
<reference evidence="1 2" key="1">
    <citation type="journal article" date="2019" name="Nat. Ecol. Evol.">
        <title>Megaphylogeny resolves global patterns of mushroom evolution.</title>
        <authorList>
            <person name="Varga T."/>
            <person name="Krizsan K."/>
            <person name="Foldi C."/>
            <person name="Dima B."/>
            <person name="Sanchez-Garcia M."/>
            <person name="Sanchez-Ramirez S."/>
            <person name="Szollosi G.J."/>
            <person name="Szarkandi J.G."/>
            <person name="Papp V."/>
            <person name="Albert L."/>
            <person name="Andreopoulos W."/>
            <person name="Angelini C."/>
            <person name="Antonin V."/>
            <person name="Barry K.W."/>
            <person name="Bougher N.L."/>
            <person name="Buchanan P."/>
            <person name="Buyck B."/>
            <person name="Bense V."/>
            <person name="Catcheside P."/>
            <person name="Chovatia M."/>
            <person name="Cooper J."/>
            <person name="Damon W."/>
            <person name="Desjardin D."/>
            <person name="Finy P."/>
            <person name="Geml J."/>
            <person name="Haridas S."/>
            <person name="Hughes K."/>
            <person name="Justo A."/>
            <person name="Karasinski D."/>
            <person name="Kautmanova I."/>
            <person name="Kiss B."/>
            <person name="Kocsube S."/>
            <person name="Kotiranta H."/>
            <person name="LaButti K.M."/>
            <person name="Lechner B.E."/>
            <person name="Liimatainen K."/>
            <person name="Lipzen A."/>
            <person name="Lukacs Z."/>
            <person name="Mihaltcheva S."/>
            <person name="Morgado L.N."/>
            <person name="Niskanen T."/>
            <person name="Noordeloos M.E."/>
            <person name="Ohm R.A."/>
            <person name="Ortiz-Santana B."/>
            <person name="Ovrebo C."/>
            <person name="Racz N."/>
            <person name="Riley R."/>
            <person name="Savchenko A."/>
            <person name="Shiryaev A."/>
            <person name="Soop K."/>
            <person name="Spirin V."/>
            <person name="Szebenyi C."/>
            <person name="Tomsovsky M."/>
            <person name="Tulloss R.E."/>
            <person name="Uehling J."/>
            <person name="Grigoriev I.V."/>
            <person name="Vagvolgyi C."/>
            <person name="Papp T."/>
            <person name="Martin F.M."/>
            <person name="Miettinen O."/>
            <person name="Hibbett D.S."/>
            <person name="Nagy L.G."/>
        </authorList>
    </citation>
    <scope>NUCLEOTIDE SEQUENCE [LARGE SCALE GENOMIC DNA]</scope>
    <source>
        <strain evidence="1 2">HHB13444</strain>
    </source>
</reference>
<dbReference type="Proteomes" id="UP000308197">
    <property type="component" value="Unassembled WGS sequence"/>
</dbReference>
<protein>
    <submittedName>
        <fullName evidence="1">Uncharacterized protein</fullName>
    </submittedName>
</protein>
<dbReference type="AlphaFoldDB" id="A0A5C3NSV9"/>
<sequence>MPSAEGVLNGLGQCILVPFPPSRQAARPWKERLPLEIDKYLLTLEHDGWLRDLHSILAYFGARHCPSDERCLDMQWCRFAQGVSDIIQDGQVAETTRIAAIARWGREYLPDEVFDDPWWQGRWNWYPPSSPTQPAADPDDESVCDYGEALDGMPVSQGTVLAGGGTARGGYTAGVDVSAWYADAV</sequence>